<dbReference type="InterPro" id="IPR004013">
    <property type="entry name" value="PHP_dom"/>
</dbReference>
<dbReference type="GO" id="GO:0004534">
    <property type="term" value="F:5'-3' RNA exonuclease activity"/>
    <property type="evidence" value="ECO:0007669"/>
    <property type="project" value="TreeGrafter"/>
</dbReference>
<dbReference type="Gene3D" id="3.20.20.140">
    <property type="entry name" value="Metal-dependent hydrolases"/>
    <property type="match status" value="1"/>
</dbReference>
<reference evidence="2 3" key="1">
    <citation type="submission" date="2013-12" db="EMBL/GenBank/DDBJ databases">
        <authorList>
            <consortium name="DOE Joint Genome Institute"/>
            <person name="Smidt H."/>
            <person name="Huntemann M."/>
            <person name="Han J."/>
            <person name="Chen A."/>
            <person name="Kyrpides N."/>
            <person name="Mavromatis K."/>
            <person name="Markowitz V."/>
            <person name="Palaniappan K."/>
            <person name="Ivanova N."/>
            <person name="Schaumberg A."/>
            <person name="Pati A."/>
            <person name="Liolios K."/>
            <person name="Nordberg H.P."/>
            <person name="Cantor M.N."/>
            <person name="Hua S.X."/>
            <person name="Woyke T."/>
        </authorList>
    </citation>
    <scope>NUCLEOTIDE SEQUENCE [LARGE SCALE GENOMIC DNA]</scope>
    <source>
        <strain evidence="3">DSM 15288</strain>
    </source>
</reference>
<feature type="domain" description="Polymerase/histidinol phosphatase N-terminal" evidence="1">
    <location>
        <begin position="3"/>
        <end position="68"/>
    </location>
</feature>
<dbReference type="SUPFAM" id="SSF89550">
    <property type="entry name" value="PHP domain-like"/>
    <property type="match status" value="1"/>
</dbReference>
<dbReference type="Proteomes" id="UP000010847">
    <property type="component" value="Chromosome"/>
</dbReference>
<dbReference type="Gene3D" id="1.10.150.650">
    <property type="match status" value="1"/>
</dbReference>
<dbReference type="AlphaFoldDB" id="W0EB83"/>
<dbReference type="KEGG" id="dmt:DESME_06670"/>
<sequence length="279" mass="31346">MFIDLHVHTEESDGALSVEEVLKLASERGIEALSLTDHETTHGVELAQHYIDKFKLKVVPGVELVTAFKDIEVHLLGYFGETCLNNLQLQDRLKELRLQRTALAYDMVKQLQREGLSLKWSEVEKVANPEGTVSKGHIMHAIHNHFEKSEEIPWRVISALFQPGGAVYLPFLEHSFAEAVDLIYACGGMPVLAHPGLLNNLRIVNELLSQRPIGLEVYYGYWEKRETLIREFEALGGEKAILITGGSDFHGPFSQVTLGQIDVPYECLEILEKGIKSAF</sequence>
<gene>
    <name evidence="2" type="ORF">DESME_06670</name>
</gene>
<dbReference type="GO" id="GO:0035312">
    <property type="term" value="F:5'-3' DNA exonuclease activity"/>
    <property type="evidence" value="ECO:0007669"/>
    <property type="project" value="TreeGrafter"/>
</dbReference>
<accession>W0EB83</accession>
<dbReference type="PANTHER" id="PTHR42924">
    <property type="entry name" value="EXONUCLEASE"/>
    <property type="match status" value="1"/>
</dbReference>
<dbReference type="PANTHER" id="PTHR42924:SF3">
    <property type="entry name" value="POLYMERASE_HISTIDINOL PHOSPHATASE N-TERMINAL DOMAIN-CONTAINING PROTEIN"/>
    <property type="match status" value="1"/>
</dbReference>
<name>W0EB83_9FIRM</name>
<evidence type="ECO:0000313" key="2">
    <source>
        <dbReference type="EMBL" id="AHF06778.1"/>
    </source>
</evidence>
<keyword evidence="3" id="KW-1185">Reference proteome</keyword>
<dbReference type="Pfam" id="PF02811">
    <property type="entry name" value="PHP"/>
    <property type="match status" value="1"/>
</dbReference>
<protein>
    <submittedName>
        <fullName evidence="2">Histidinol phosphatase</fullName>
    </submittedName>
</protein>
<dbReference type="InterPro" id="IPR052018">
    <property type="entry name" value="PHP_domain"/>
</dbReference>
<evidence type="ECO:0000259" key="1">
    <source>
        <dbReference type="SMART" id="SM00481"/>
    </source>
</evidence>
<dbReference type="RefSeq" id="WP_006715545.1">
    <property type="nucleotide sequence ID" value="NZ_CP007032.1"/>
</dbReference>
<organism evidence="2 3">
    <name type="scientific">Desulfitobacterium metallireducens DSM 15288</name>
    <dbReference type="NCBI Taxonomy" id="871968"/>
    <lineage>
        <taxon>Bacteria</taxon>
        <taxon>Bacillati</taxon>
        <taxon>Bacillota</taxon>
        <taxon>Clostridia</taxon>
        <taxon>Eubacteriales</taxon>
        <taxon>Desulfitobacteriaceae</taxon>
        <taxon>Desulfitobacterium</taxon>
    </lineage>
</organism>
<dbReference type="InterPro" id="IPR016195">
    <property type="entry name" value="Pol/histidinol_Pase-like"/>
</dbReference>
<dbReference type="eggNOG" id="COG0613">
    <property type="taxonomic scope" value="Bacteria"/>
</dbReference>
<dbReference type="CDD" id="cd07438">
    <property type="entry name" value="PHP_HisPPase_AMP"/>
    <property type="match status" value="1"/>
</dbReference>
<dbReference type="OrthoDB" id="9804333at2"/>
<dbReference type="HOGENOM" id="CLU_067347_1_1_9"/>
<dbReference type="SMART" id="SM00481">
    <property type="entry name" value="POLIIIAc"/>
    <property type="match status" value="1"/>
</dbReference>
<dbReference type="EMBL" id="CP007032">
    <property type="protein sequence ID" value="AHF06778.1"/>
    <property type="molecule type" value="Genomic_DNA"/>
</dbReference>
<evidence type="ECO:0000313" key="3">
    <source>
        <dbReference type="Proteomes" id="UP000010847"/>
    </source>
</evidence>
<dbReference type="InterPro" id="IPR003141">
    <property type="entry name" value="Pol/His_phosphatase_N"/>
</dbReference>
<proteinExistence type="predicted"/>